<dbReference type="GO" id="GO:0004340">
    <property type="term" value="F:glucokinase activity"/>
    <property type="evidence" value="ECO:0007669"/>
    <property type="project" value="InterPro"/>
</dbReference>
<dbReference type="InterPro" id="IPR050201">
    <property type="entry name" value="Bacterial_glucokinase"/>
</dbReference>
<dbReference type="EMBL" id="EF089399">
    <property type="protein sequence ID" value="ABL97646.1"/>
    <property type="molecule type" value="Genomic_DNA"/>
</dbReference>
<dbReference type="GO" id="GO:0006096">
    <property type="term" value="P:glycolytic process"/>
    <property type="evidence" value="ECO:0007669"/>
    <property type="project" value="InterPro"/>
</dbReference>
<keyword evidence="2 4" id="KW-0418">Kinase</keyword>
<name>A4GHT5_9BACT</name>
<proteinExistence type="inferred from homology"/>
<dbReference type="AlphaFoldDB" id="A4GHT5"/>
<dbReference type="GO" id="GO:0005829">
    <property type="term" value="C:cytosol"/>
    <property type="evidence" value="ECO:0007669"/>
    <property type="project" value="TreeGrafter"/>
</dbReference>
<organism evidence="4">
    <name type="scientific">uncultured marine bacterium EB0_39H12</name>
    <dbReference type="NCBI Taxonomy" id="415437"/>
    <lineage>
        <taxon>Bacteria</taxon>
        <taxon>environmental samples</taxon>
    </lineage>
</organism>
<evidence type="ECO:0000313" key="4">
    <source>
        <dbReference type="EMBL" id="ABL97646.1"/>
    </source>
</evidence>
<dbReference type="PANTHER" id="PTHR47690">
    <property type="entry name" value="GLUCOKINASE"/>
    <property type="match status" value="1"/>
</dbReference>
<dbReference type="Gene3D" id="3.40.367.20">
    <property type="match status" value="1"/>
</dbReference>
<comment type="similarity">
    <text evidence="3">Belongs to the bacterial glucokinase family.</text>
</comment>
<dbReference type="PANTHER" id="PTHR47690:SF1">
    <property type="entry name" value="GLUCOKINASE"/>
    <property type="match status" value="1"/>
</dbReference>
<gene>
    <name evidence="4" type="ORF">MBMO_EB0-39H12.0022</name>
</gene>
<reference evidence="4" key="1">
    <citation type="journal article" date="2007" name="Environ. Microbiol.">
        <title>Proteorhodopsin photosystem gene clusters exhibit co-evolutionary trends and shared ancestry among diverse marine microbial phyla.</title>
        <authorList>
            <person name="McCarren J."/>
            <person name="Delong E.F."/>
        </authorList>
    </citation>
    <scope>NUCLEOTIDE SEQUENCE</scope>
</reference>
<accession>A4GHT5</accession>
<dbReference type="GO" id="GO:0005536">
    <property type="term" value="F:D-glucose binding"/>
    <property type="evidence" value="ECO:0007669"/>
    <property type="project" value="InterPro"/>
</dbReference>
<keyword evidence="1" id="KW-0808">Transferase</keyword>
<sequence>MTDDGTSYFHQAKYPINNFDSLEDLLSLYFSEHKVTNPQQAVIGVAAPITEDSISFINIDLEFSKQKLKKNFFPKGLIVVNDLELQAHALLDLDQRHLSYIGELRAKAGPKILISPGTGLGLAGIIGGKVISTEAGHINISTAITNDNLAVIINEFMIKEGRAPTYEDFLSGKGISRFYTFFSNDKKLKLTNEEILAKRNDSSALQAIDLLNYLLASYLRYVTLVWGATGGVFLSGSIVNSLVLTEDYQNFRDVFESSDTMRIVLESAPIAIVRDEEIGFLGGMEIAKKLLN</sequence>
<dbReference type="InterPro" id="IPR003836">
    <property type="entry name" value="Glucokinase"/>
</dbReference>
<dbReference type="Gene3D" id="3.30.420.40">
    <property type="match status" value="1"/>
</dbReference>
<dbReference type="CDD" id="cd24008">
    <property type="entry name" value="ASKHA_NBD_GLK"/>
    <property type="match status" value="1"/>
</dbReference>
<evidence type="ECO:0000256" key="3">
    <source>
        <dbReference type="RuleBase" id="RU004046"/>
    </source>
</evidence>
<protein>
    <submittedName>
        <fullName evidence="4">Glucokinase</fullName>
    </submittedName>
</protein>
<evidence type="ECO:0000256" key="1">
    <source>
        <dbReference type="ARBA" id="ARBA00022679"/>
    </source>
</evidence>
<evidence type="ECO:0000256" key="2">
    <source>
        <dbReference type="ARBA" id="ARBA00022777"/>
    </source>
</evidence>
<dbReference type="GO" id="GO:0005524">
    <property type="term" value="F:ATP binding"/>
    <property type="evidence" value="ECO:0007669"/>
    <property type="project" value="InterPro"/>
</dbReference>
<dbReference type="SUPFAM" id="SSF53067">
    <property type="entry name" value="Actin-like ATPase domain"/>
    <property type="match status" value="1"/>
</dbReference>
<dbReference type="InterPro" id="IPR043129">
    <property type="entry name" value="ATPase_NBD"/>
</dbReference>
<dbReference type="Pfam" id="PF02685">
    <property type="entry name" value="Glucokinase"/>
    <property type="match status" value="1"/>
</dbReference>